<organism evidence="1">
    <name type="scientific">Oryza sativa subsp. japonica</name>
    <name type="common">Rice</name>
    <dbReference type="NCBI Taxonomy" id="39947"/>
    <lineage>
        <taxon>Eukaryota</taxon>
        <taxon>Viridiplantae</taxon>
        <taxon>Streptophyta</taxon>
        <taxon>Embryophyta</taxon>
        <taxon>Tracheophyta</taxon>
        <taxon>Spermatophyta</taxon>
        <taxon>Magnoliopsida</taxon>
        <taxon>Liliopsida</taxon>
        <taxon>Poales</taxon>
        <taxon>Poaceae</taxon>
        <taxon>BOP clade</taxon>
        <taxon>Oryzoideae</taxon>
        <taxon>Oryzeae</taxon>
        <taxon>Oryzinae</taxon>
        <taxon>Oryza</taxon>
        <taxon>Oryza sativa</taxon>
    </lineage>
</organism>
<name>Q5ZCZ0_ORYSJ</name>
<dbReference type="AlphaFoldDB" id="Q5ZCZ0"/>
<proteinExistence type="predicted"/>
<accession>Q5ZCZ0</accession>
<protein>
    <submittedName>
        <fullName evidence="1">Uncharacterized protein</fullName>
    </submittedName>
</protein>
<dbReference type="EMBL" id="AP002869">
    <property type="protein sequence ID" value="BAD54716.1"/>
    <property type="molecule type" value="Genomic_DNA"/>
</dbReference>
<dbReference type="Proteomes" id="UP000817658">
    <property type="component" value="Chromosome 1"/>
</dbReference>
<reference evidence="1" key="1">
    <citation type="journal article" date="2002" name="Nature">
        <title>The genome sequence and structure of rice chromosome 1.</title>
        <authorList>
            <person name="Sasaki T."/>
            <person name="Matsumoto T."/>
            <person name="Yamamoto K."/>
            <person name="Sakata K."/>
            <person name="Baba T."/>
            <person name="Katayose Y."/>
            <person name="Wu J."/>
            <person name="Niimura Y."/>
            <person name="Cheng Z."/>
            <person name="Nagamura Y."/>
            <person name="Antonio B.A."/>
            <person name="Kanamori H."/>
            <person name="Hosokawa S."/>
            <person name="Masukawa M."/>
            <person name="Arikawa K."/>
            <person name="Chiden Y."/>
            <person name="Hayashi M."/>
            <person name="Okamoto M."/>
            <person name="Ando T."/>
            <person name="Aoki H."/>
            <person name="Arita K."/>
            <person name="Hamada M."/>
            <person name="Harada C."/>
            <person name="Hijishita S."/>
            <person name="Honda M."/>
            <person name="Ichikawa Y."/>
            <person name="Idonuma A."/>
            <person name="Iijima M."/>
            <person name="Ikeda M."/>
            <person name="Ikeno M."/>
            <person name="Itoh S."/>
            <person name="Itoh T."/>
            <person name="Itoh Y."/>
            <person name="Itoh Y."/>
            <person name="Iwabuchi A."/>
            <person name="Kamiya K."/>
            <person name="Karasawa W."/>
            <person name="Katagiri S."/>
            <person name="Kikuta A."/>
            <person name="Kobayashi N."/>
            <person name="Kono I."/>
            <person name="Machita K."/>
            <person name="Maehara T."/>
            <person name="Mizuno H."/>
            <person name="Mizubayashi T."/>
            <person name="Mukai Y."/>
            <person name="Nagasaki H."/>
            <person name="Nakashima M."/>
            <person name="Nakama Y."/>
            <person name="Nakamichi Y."/>
            <person name="Nakamura M."/>
            <person name="Namiki N."/>
            <person name="Negishi M."/>
            <person name="Ohta I."/>
            <person name="Ono N."/>
            <person name="Saji S."/>
            <person name="Sakai K."/>
            <person name="Shibata M."/>
            <person name="Shimokawa T."/>
            <person name="Shomura A."/>
            <person name="Song J."/>
            <person name="Takazaki Y."/>
            <person name="Terasawa K."/>
            <person name="Tsuji K."/>
            <person name="Waki K."/>
            <person name="Yamagata H."/>
            <person name="Yamane H."/>
            <person name="Yoshiki S."/>
            <person name="Yoshihara R."/>
            <person name="Yukawa K."/>
            <person name="Zhong H."/>
            <person name="Iwama H."/>
            <person name="Endo T."/>
            <person name="Ito H."/>
            <person name="Hahn J.H."/>
            <person name="Kim H.I."/>
            <person name="Eun M.Y."/>
            <person name="Yano M."/>
            <person name="Jiang J."/>
            <person name="Gojobori T."/>
        </authorList>
    </citation>
    <scope>NUCLEOTIDE SEQUENCE</scope>
</reference>
<sequence length="77" mass="8352">MQSATTIVVVETPLHPRPAAADSLLSRERATAARSMREMVGGIRSLSNELHLDQVIGIDRAVCRNSINHLISKCASK</sequence>
<gene>
    <name evidence="1" type="ORF">P0554D10.30</name>
</gene>
<evidence type="ECO:0000313" key="1">
    <source>
        <dbReference type="EMBL" id="BAD54716.1"/>
    </source>
</evidence>